<feature type="signal peptide" evidence="1">
    <location>
        <begin position="1"/>
        <end position="22"/>
    </location>
</feature>
<accession>A0ABV9HS42</accession>
<comment type="caution">
    <text evidence="2">The sequence shown here is derived from an EMBL/GenBank/DDBJ whole genome shotgun (WGS) entry which is preliminary data.</text>
</comment>
<evidence type="ECO:0000313" key="2">
    <source>
        <dbReference type="EMBL" id="MFC4632436.1"/>
    </source>
</evidence>
<evidence type="ECO:0000313" key="3">
    <source>
        <dbReference type="Proteomes" id="UP001596043"/>
    </source>
</evidence>
<keyword evidence="3" id="KW-1185">Reference proteome</keyword>
<dbReference type="EMBL" id="JBHSFV010000001">
    <property type="protein sequence ID" value="MFC4632436.1"/>
    <property type="molecule type" value="Genomic_DNA"/>
</dbReference>
<name>A0ABV9HS42_9FLAO</name>
<dbReference type="PROSITE" id="PS51257">
    <property type="entry name" value="PROKAR_LIPOPROTEIN"/>
    <property type="match status" value="1"/>
</dbReference>
<proteinExistence type="predicted"/>
<dbReference type="Proteomes" id="UP001596043">
    <property type="component" value="Unassembled WGS sequence"/>
</dbReference>
<evidence type="ECO:0000256" key="1">
    <source>
        <dbReference type="SAM" id="SignalP"/>
    </source>
</evidence>
<dbReference type="RefSeq" id="WP_379976629.1">
    <property type="nucleotide sequence ID" value="NZ_JBHSFV010000001.1"/>
</dbReference>
<sequence length="67" mass="7320">MTKLFRLFILIVVTFITFSCSSDDNDCPDSIIVDINDPESIAQAEACGLSPAGPLGTLWVSDHYIKD</sequence>
<keyword evidence="1" id="KW-0732">Signal</keyword>
<protein>
    <submittedName>
        <fullName evidence="2">Uncharacterized protein</fullName>
    </submittedName>
</protein>
<feature type="chain" id="PRO_5045967030" evidence="1">
    <location>
        <begin position="23"/>
        <end position="67"/>
    </location>
</feature>
<gene>
    <name evidence="2" type="ORF">ACFO3O_00845</name>
</gene>
<reference evidence="3" key="1">
    <citation type="journal article" date="2019" name="Int. J. Syst. Evol. Microbiol.">
        <title>The Global Catalogue of Microorganisms (GCM) 10K type strain sequencing project: providing services to taxonomists for standard genome sequencing and annotation.</title>
        <authorList>
            <consortium name="The Broad Institute Genomics Platform"/>
            <consortium name="The Broad Institute Genome Sequencing Center for Infectious Disease"/>
            <person name="Wu L."/>
            <person name="Ma J."/>
        </authorList>
    </citation>
    <scope>NUCLEOTIDE SEQUENCE [LARGE SCALE GENOMIC DNA]</scope>
    <source>
        <strain evidence="3">YJ-61-S</strain>
    </source>
</reference>
<organism evidence="2 3">
    <name type="scientific">Dokdonia ponticola</name>
    <dbReference type="NCBI Taxonomy" id="2041041"/>
    <lineage>
        <taxon>Bacteria</taxon>
        <taxon>Pseudomonadati</taxon>
        <taxon>Bacteroidota</taxon>
        <taxon>Flavobacteriia</taxon>
        <taxon>Flavobacteriales</taxon>
        <taxon>Flavobacteriaceae</taxon>
        <taxon>Dokdonia</taxon>
    </lineage>
</organism>